<evidence type="ECO:0000313" key="2">
    <source>
        <dbReference type="EMBL" id="SHD76377.1"/>
    </source>
</evidence>
<reference evidence="2 3" key="1">
    <citation type="submission" date="2016-11" db="EMBL/GenBank/DDBJ databases">
        <authorList>
            <person name="Manzoor S."/>
        </authorList>
    </citation>
    <scope>NUCLEOTIDE SEQUENCE [LARGE SCALE GENOMIC DNA]</scope>
    <source>
        <strain evidence="2">Clostridium ultunense strain Esp</strain>
    </source>
</reference>
<organism evidence="2 3">
    <name type="scientific">[Clostridium] ultunense Esp</name>
    <dbReference type="NCBI Taxonomy" id="1288971"/>
    <lineage>
        <taxon>Bacteria</taxon>
        <taxon>Bacillati</taxon>
        <taxon>Bacillota</taxon>
        <taxon>Tissierellia</taxon>
        <taxon>Tissierellales</taxon>
        <taxon>Tepidimicrobiaceae</taxon>
        <taxon>Schnuerera</taxon>
    </lineage>
</organism>
<accession>A0A1M4PLN8</accession>
<keyword evidence="1" id="KW-0812">Transmembrane</keyword>
<dbReference type="Proteomes" id="UP000245423">
    <property type="component" value="Chromosome 1"/>
</dbReference>
<gene>
    <name evidence="2" type="ORF">CUESP1_1001</name>
</gene>
<proteinExistence type="predicted"/>
<feature type="transmembrane region" description="Helical" evidence="1">
    <location>
        <begin position="27"/>
        <end position="47"/>
    </location>
</feature>
<name>A0A1M4PLN8_9FIRM</name>
<keyword evidence="1" id="KW-1133">Transmembrane helix</keyword>
<dbReference type="RefSeq" id="WP_025640662.1">
    <property type="nucleotide sequence ID" value="NZ_LT669839.1"/>
</dbReference>
<keyword evidence="3" id="KW-1185">Reference proteome</keyword>
<sequence length="70" mass="7574">MAFLSYVNIATSGKVVEVSGIDATKQLAIVSAFPLLLIVALMIYLAVKALVKYEDYDVIDNPDTAIVLKN</sequence>
<evidence type="ECO:0000313" key="3">
    <source>
        <dbReference type="Proteomes" id="UP000245423"/>
    </source>
</evidence>
<dbReference type="EMBL" id="LT669839">
    <property type="protein sequence ID" value="SHD76377.1"/>
    <property type="molecule type" value="Genomic_DNA"/>
</dbReference>
<dbReference type="AlphaFoldDB" id="A0A1M4PLN8"/>
<protein>
    <submittedName>
        <fullName evidence="2">Uncharacterized protein</fullName>
    </submittedName>
</protein>
<keyword evidence="1" id="KW-0472">Membrane</keyword>
<evidence type="ECO:0000256" key="1">
    <source>
        <dbReference type="SAM" id="Phobius"/>
    </source>
</evidence>